<accession>A0A498KBR0</accession>
<organism evidence="3 4">
    <name type="scientific">Malus domestica</name>
    <name type="common">Apple</name>
    <name type="synonym">Pyrus malus</name>
    <dbReference type="NCBI Taxonomy" id="3750"/>
    <lineage>
        <taxon>Eukaryota</taxon>
        <taxon>Viridiplantae</taxon>
        <taxon>Streptophyta</taxon>
        <taxon>Embryophyta</taxon>
        <taxon>Tracheophyta</taxon>
        <taxon>Spermatophyta</taxon>
        <taxon>Magnoliopsida</taxon>
        <taxon>eudicotyledons</taxon>
        <taxon>Gunneridae</taxon>
        <taxon>Pentapetalae</taxon>
        <taxon>rosids</taxon>
        <taxon>fabids</taxon>
        <taxon>Rosales</taxon>
        <taxon>Rosaceae</taxon>
        <taxon>Amygdaloideae</taxon>
        <taxon>Maleae</taxon>
        <taxon>Malus</taxon>
    </lineage>
</organism>
<dbReference type="Proteomes" id="UP000290289">
    <property type="component" value="Chromosome 3"/>
</dbReference>
<feature type="coiled-coil region" evidence="1">
    <location>
        <begin position="63"/>
        <end position="90"/>
    </location>
</feature>
<feature type="chain" id="PRO_5019815982" evidence="2">
    <location>
        <begin position="20"/>
        <end position="116"/>
    </location>
</feature>
<dbReference type="AlphaFoldDB" id="A0A498KBR0"/>
<name>A0A498KBR0_MALDO</name>
<evidence type="ECO:0000256" key="2">
    <source>
        <dbReference type="SAM" id="SignalP"/>
    </source>
</evidence>
<dbReference type="PANTHER" id="PTHR34564:SF3">
    <property type="entry name" value="PEPTIDYL-PROLYL CIS-TRANS ISOMERASE G"/>
    <property type="match status" value="1"/>
</dbReference>
<proteinExistence type="predicted"/>
<reference evidence="3 4" key="1">
    <citation type="submission" date="2018-10" db="EMBL/GenBank/DDBJ databases">
        <title>A high-quality apple genome assembly.</title>
        <authorList>
            <person name="Hu J."/>
        </authorList>
    </citation>
    <scope>NUCLEOTIDE SEQUENCE [LARGE SCALE GENOMIC DNA]</scope>
    <source>
        <strain evidence="4">cv. HFTH1</strain>
        <tissue evidence="3">Young leaf</tissue>
    </source>
</reference>
<gene>
    <name evidence="3" type="ORF">DVH24_039135</name>
</gene>
<protein>
    <submittedName>
        <fullName evidence="3">Uncharacterized protein</fullName>
    </submittedName>
</protein>
<dbReference type="EMBL" id="RDQH01000329">
    <property type="protein sequence ID" value="RXI04861.1"/>
    <property type="molecule type" value="Genomic_DNA"/>
</dbReference>
<dbReference type="PANTHER" id="PTHR34564">
    <property type="entry name" value="PEPTIDYL-PROLYL CIS-TRANS ISOMERASE G"/>
    <property type="match status" value="1"/>
</dbReference>
<evidence type="ECO:0000256" key="1">
    <source>
        <dbReference type="SAM" id="Coils"/>
    </source>
</evidence>
<keyword evidence="1" id="KW-0175">Coiled coil</keyword>
<keyword evidence="4" id="KW-1185">Reference proteome</keyword>
<feature type="signal peptide" evidence="2">
    <location>
        <begin position="1"/>
        <end position="19"/>
    </location>
</feature>
<evidence type="ECO:0000313" key="3">
    <source>
        <dbReference type="EMBL" id="RXI04861.1"/>
    </source>
</evidence>
<evidence type="ECO:0000313" key="4">
    <source>
        <dbReference type="Proteomes" id="UP000290289"/>
    </source>
</evidence>
<keyword evidence="2" id="KW-0732">Signal</keyword>
<comment type="caution">
    <text evidence="3">The sequence shown here is derived from an EMBL/GenBank/DDBJ whole genome shotgun (WGS) entry which is preliminary data.</text>
</comment>
<sequence length="116" mass="13636">MSRPVLLVFLLLILIITSQFEWKQQVVPDLDTTPSISKKQNQNSNREVAVKEKVISLFPIHIILLQEKNIQRLNELVRSLRQQLVQCRSKNVTRNQTVSFLTEQVTELERHQIFDD</sequence>